<sequence>MRVLVWHVHGSWTTSFVQGTDEYLLPVVPDRGPEGRGRARTWDWPQGAREVTPEQLRDEEVDVVVLQRPEDLELAERWTGRRPGVDLPAVYVEHNAPPEHAARTRHPLADRRDIPVAHVTAFNRLMWDCGVAPTTVVDHGIVDPGHRWTGERERLGVVVNEPVRRWRVAGTDIVLDVATRLPVDVYGMGMAALEEVARSWGQGEDPHSQHASGAAGPNGEPASTGTVGRNGPSGTASGRRRGGGRRPGPDLVTHDDVPQAAMHDLLARDRVYLHPYRWTSLGLSLLEAMALGLPVLALSVTEAPEAVPPAAGVVTNDVDALVAAGRRWLRDPAEARERGLAAREHVLAHYGLDRFLADWQSLLKEVTR</sequence>
<evidence type="ECO:0000256" key="1">
    <source>
        <dbReference type="SAM" id="MobiDB-lite"/>
    </source>
</evidence>
<proteinExistence type="predicted"/>
<dbReference type="Proteomes" id="UP000019753">
    <property type="component" value="Unassembled WGS sequence"/>
</dbReference>
<dbReference type="PANTHER" id="PTHR12526:SF627">
    <property type="entry name" value="D-RHAMNOSYLTRANSFERASE WBPZ"/>
    <property type="match status" value="1"/>
</dbReference>
<dbReference type="EMBL" id="AXCW01000335">
    <property type="protein sequence ID" value="EYR62087.1"/>
    <property type="molecule type" value="Genomic_DNA"/>
</dbReference>
<accession>A0A021VSP8</accession>
<evidence type="ECO:0000259" key="2">
    <source>
        <dbReference type="Pfam" id="PF13524"/>
    </source>
</evidence>
<name>A0A021VSP8_9CELL</name>
<comment type="caution">
    <text evidence="3">The sequence shown here is derived from an EMBL/GenBank/DDBJ whole genome shotgun (WGS) entry which is preliminary data.</text>
</comment>
<protein>
    <submittedName>
        <fullName evidence="3">Glycosyl transferase</fullName>
    </submittedName>
</protein>
<organism evidence="3 4">
    <name type="scientific">Actinotalea ferrariae CF5-4</name>
    <dbReference type="NCBI Taxonomy" id="948458"/>
    <lineage>
        <taxon>Bacteria</taxon>
        <taxon>Bacillati</taxon>
        <taxon>Actinomycetota</taxon>
        <taxon>Actinomycetes</taxon>
        <taxon>Micrococcales</taxon>
        <taxon>Cellulomonadaceae</taxon>
        <taxon>Actinotalea</taxon>
    </lineage>
</organism>
<feature type="region of interest" description="Disordered" evidence="1">
    <location>
        <begin position="198"/>
        <end position="256"/>
    </location>
</feature>
<gene>
    <name evidence="3" type="ORF">N866_11990</name>
</gene>
<dbReference type="Gene3D" id="3.40.50.2000">
    <property type="entry name" value="Glycogen Phosphorylase B"/>
    <property type="match status" value="1"/>
</dbReference>
<keyword evidence="4" id="KW-1185">Reference proteome</keyword>
<dbReference type="InterPro" id="IPR055259">
    <property type="entry name" value="YkvP/CgeB_Glyco_trans-like"/>
</dbReference>
<evidence type="ECO:0000313" key="3">
    <source>
        <dbReference type="EMBL" id="EYR62087.1"/>
    </source>
</evidence>
<dbReference type="Pfam" id="PF13524">
    <property type="entry name" value="Glyco_trans_1_2"/>
    <property type="match status" value="1"/>
</dbReference>
<feature type="compositionally biased region" description="Polar residues" evidence="1">
    <location>
        <begin position="221"/>
        <end position="236"/>
    </location>
</feature>
<feature type="domain" description="Spore protein YkvP/CgeB glycosyl transferase-like" evidence="2">
    <location>
        <begin position="252"/>
        <end position="358"/>
    </location>
</feature>
<evidence type="ECO:0000313" key="4">
    <source>
        <dbReference type="Proteomes" id="UP000019753"/>
    </source>
</evidence>
<dbReference type="PANTHER" id="PTHR12526">
    <property type="entry name" value="GLYCOSYLTRANSFERASE"/>
    <property type="match status" value="1"/>
</dbReference>
<keyword evidence="3" id="KW-0808">Transferase</keyword>
<dbReference type="RefSeq" id="WP_034228903.1">
    <property type="nucleotide sequence ID" value="NZ_AXCW01000335.1"/>
</dbReference>
<dbReference type="CDD" id="cd03801">
    <property type="entry name" value="GT4_PimA-like"/>
    <property type="match status" value="1"/>
</dbReference>
<dbReference type="SUPFAM" id="SSF53756">
    <property type="entry name" value="UDP-Glycosyltransferase/glycogen phosphorylase"/>
    <property type="match status" value="1"/>
</dbReference>
<dbReference type="GO" id="GO:0016740">
    <property type="term" value="F:transferase activity"/>
    <property type="evidence" value="ECO:0007669"/>
    <property type="project" value="UniProtKB-KW"/>
</dbReference>
<dbReference type="AlphaFoldDB" id="A0A021VSP8"/>
<reference evidence="3 4" key="1">
    <citation type="submission" date="2014-01" db="EMBL/GenBank/DDBJ databases">
        <title>Actinotalea ferrariae CF5-4.</title>
        <authorList>
            <person name="Chen F."/>
            <person name="Li Y."/>
            <person name="Wang G."/>
        </authorList>
    </citation>
    <scope>NUCLEOTIDE SEQUENCE [LARGE SCALE GENOMIC DNA]</scope>
    <source>
        <strain evidence="3 4">CF5-4</strain>
    </source>
</reference>